<accession>A0ABU1IDH7</accession>
<evidence type="ECO:0000313" key="2">
    <source>
        <dbReference type="Proteomes" id="UP001267710"/>
    </source>
</evidence>
<dbReference type="RefSeq" id="WP_309829750.1">
    <property type="nucleotide sequence ID" value="NZ_JAVIZX010000001.1"/>
</dbReference>
<dbReference type="EMBL" id="JAVIZX010000001">
    <property type="protein sequence ID" value="MDR6215272.1"/>
    <property type="molecule type" value="Genomic_DNA"/>
</dbReference>
<evidence type="ECO:0000313" key="1">
    <source>
        <dbReference type="EMBL" id="MDR6215272.1"/>
    </source>
</evidence>
<protein>
    <submittedName>
        <fullName evidence="1">Uncharacterized protein</fullName>
    </submittedName>
</protein>
<keyword evidence="2" id="KW-1185">Reference proteome</keyword>
<dbReference type="Proteomes" id="UP001267710">
    <property type="component" value="Unassembled WGS sequence"/>
</dbReference>
<gene>
    <name evidence="1" type="ORF">QE399_002961</name>
</gene>
<proteinExistence type="predicted"/>
<comment type="caution">
    <text evidence="1">The sequence shown here is derived from an EMBL/GenBank/DDBJ whole genome shotgun (WGS) entry which is preliminary data.</text>
</comment>
<organism evidence="1 2">
    <name type="scientific">Paracidovorax wautersii</name>
    <dbReference type="NCBI Taxonomy" id="1177982"/>
    <lineage>
        <taxon>Bacteria</taxon>
        <taxon>Pseudomonadati</taxon>
        <taxon>Pseudomonadota</taxon>
        <taxon>Betaproteobacteria</taxon>
        <taxon>Burkholderiales</taxon>
        <taxon>Comamonadaceae</taxon>
        <taxon>Paracidovorax</taxon>
    </lineage>
</organism>
<reference evidence="1 2" key="1">
    <citation type="submission" date="2023-08" db="EMBL/GenBank/DDBJ databases">
        <title>Functional and genomic diversity of the sorghum phyllosphere microbiome.</title>
        <authorList>
            <person name="Shade A."/>
        </authorList>
    </citation>
    <scope>NUCLEOTIDE SEQUENCE [LARGE SCALE GENOMIC DNA]</scope>
    <source>
        <strain evidence="1 2">SORGH_AS_0335</strain>
    </source>
</reference>
<sequence length="41" mass="4661">MLAPDIAANARRSGIDETWLYGFKFRIRIRVVARLPETAAD</sequence>
<name>A0ABU1IDH7_9BURK</name>